<keyword evidence="11 14" id="KW-0131">Cell cycle</keyword>
<evidence type="ECO:0000256" key="5">
    <source>
        <dbReference type="ARBA" id="ARBA00022598"/>
    </source>
</evidence>
<dbReference type="InterPro" id="IPR036565">
    <property type="entry name" value="Mur-like_cat_sf"/>
</dbReference>
<dbReference type="GO" id="GO:0005524">
    <property type="term" value="F:ATP binding"/>
    <property type="evidence" value="ECO:0007669"/>
    <property type="project" value="UniProtKB-UniRule"/>
</dbReference>
<comment type="catalytic activity">
    <reaction evidence="13 14">
        <text>UDP-N-acetyl-alpha-D-muramate + L-alanine + ATP = UDP-N-acetyl-alpha-D-muramoyl-L-alanine + ADP + phosphate + H(+)</text>
        <dbReference type="Rhea" id="RHEA:23372"/>
        <dbReference type="ChEBI" id="CHEBI:15378"/>
        <dbReference type="ChEBI" id="CHEBI:30616"/>
        <dbReference type="ChEBI" id="CHEBI:43474"/>
        <dbReference type="ChEBI" id="CHEBI:57972"/>
        <dbReference type="ChEBI" id="CHEBI:70757"/>
        <dbReference type="ChEBI" id="CHEBI:83898"/>
        <dbReference type="ChEBI" id="CHEBI:456216"/>
        <dbReference type="EC" id="6.3.2.8"/>
    </reaction>
</comment>
<dbReference type="SUPFAM" id="SSF53244">
    <property type="entry name" value="MurD-like peptide ligases, peptide-binding domain"/>
    <property type="match status" value="1"/>
</dbReference>
<protein>
    <recommendedName>
        <fullName evidence="3 14">UDP-N-acetylmuramate--L-alanine ligase</fullName>
        <ecNumber evidence="3 14">6.3.2.8</ecNumber>
    </recommendedName>
    <alternativeName>
        <fullName evidence="14">UDP-N-acetylmuramoyl-L-alanine synthetase</fullName>
    </alternativeName>
</protein>
<evidence type="ECO:0000256" key="8">
    <source>
        <dbReference type="ARBA" id="ARBA00022840"/>
    </source>
</evidence>
<comment type="subcellular location">
    <subcellularLocation>
        <location evidence="1 14">Cytoplasm</location>
    </subcellularLocation>
</comment>
<dbReference type="SUPFAM" id="SSF51984">
    <property type="entry name" value="MurCD N-terminal domain"/>
    <property type="match status" value="1"/>
</dbReference>
<reference evidence="19 20" key="1">
    <citation type="submission" date="2020-07" db="EMBL/GenBank/DDBJ databases">
        <title>Moheibacter lacus sp. nov., a member of the family Flavobacteriaceae isolated from freshwater lake sediment.</title>
        <authorList>
            <person name="Liu Y."/>
        </authorList>
    </citation>
    <scope>NUCLEOTIDE SEQUENCE [LARGE SCALE GENOMIC DNA]</scope>
    <source>
        <strain evidence="19 20">BDHS18</strain>
    </source>
</reference>
<dbReference type="GO" id="GO:0008360">
    <property type="term" value="P:regulation of cell shape"/>
    <property type="evidence" value="ECO:0007669"/>
    <property type="project" value="UniProtKB-KW"/>
</dbReference>
<dbReference type="Gene3D" id="3.40.50.720">
    <property type="entry name" value="NAD(P)-binding Rossmann-like Domain"/>
    <property type="match status" value="1"/>
</dbReference>
<evidence type="ECO:0000256" key="9">
    <source>
        <dbReference type="ARBA" id="ARBA00022960"/>
    </source>
</evidence>
<feature type="binding site" evidence="14">
    <location>
        <begin position="118"/>
        <end position="124"/>
    </location>
    <ligand>
        <name>ATP</name>
        <dbReference type="ChEBI" id="CHEBI:30616"/>
    </ligand>
</feature>
<comment type="pathway">
    <text evidence="2 14">Cell wall biogenesis; peptidoglycan biosynthesis.</text>
</comment>
<dbReference type="RefSeq" id="WP_182043085.1">
    <property type="nucleotide sequence ID" value="NZ_JACDZE010000001.1"/>
</dbReference>
<feature type="domain" description="Mur ligase C-terminal" evidence="17">
    <location>
        <begin position="306"/>
        <end position="430"/>
    </location>
</feature>
<dbReference type="NCBIfam" id="TIGR01082">
    <property type="entry name" value="murC"/>
    <property type="match status" value="1"/>
</dbReference>
<comment type="caution">
    <text evidence="19">The sequence shown here is derived from an EMBL/GenBank/DDBJ whole genome shotgun (WGS) entry which is preliminary data.</text>
</comment>
<dbReference type="AlphaFoldDB" id="A0A838ZS05"/>
<accession>A0A838ZS05</accession>
<evidence type="ECO:0000256" key="2">
    <source>
        <dbReference type="ARBA" id="ARBA00004752"/>
    </source>
</evidence>
<evidence type="ECO:0000259" key="16">
    <source>
        <dbReference type="Pfam" id="PF01225"/>
    </source>
</evidence>
<evidence type="ECO:0000256" key="3">
    <source>
        <dbReference type="ARBA" id="ARBA00012211"/>
    </source>
</evidence>
<organism evidence="19 20">
    <name type="scientific">Moheibacter lacus</name>
    <dbReference type="NCBI Taxonomy" id="2745851"/>
    <lineage>
        <taxon>Bacteria</taxon>
        <taxon>Pseudomonadati</taxon>
        <taxon>Bacteroidota</taxon>
        <taxon>Flavobacteriia</taxon>
        <taxon>Flavobacteriales</taxon>
        <taxon>Weeksellaceae</taxon>
        <taxon>Moheibacter</taxon>
    </lineage>
</organism>
<evidence type="ECO:0000256" key="4">
    <source>
        <dbReference type="ARBA" id="ARBA00022490"/>
    </source>
</evidence>
<dbReference type="InterPro" id="IPR050061">
    <property type="entry name" value="MurCDEF_pg_biosynth"/>
</dbReference>
<feature type="domain" description="Mur ligase N-terminal catalytic" evidence="16">
    <location>
        <begin position="9"/>
        <end position="111"/>
    </location>
</feature>
<keyword evidence="6 14" id="KW-0132">Cell division</keyword>
<evidence type="ECO:0000256" key="12">
    <source>
        <dbReference type="ARBA" id="ARBA00023316"/>
    </source>
</evidence>
<dbReference type="Pfam" id="PF08245">
    <property type="entry name" value="Mur_ligase_M"/>
    <property type="match status" value="1"/>
</dbReference>
<dbReference type="InterPro" id="IPR005758">
    <property type="entry name" value="UDP-N-AcMur_Ala_ligase_MurC"/>
</dbReference>
<dbReference type="InterPro" id="IPR036615">
    <property type="entry name" value="Mur_ligase_C_dom_sf"/>
</dbReference>
<keyword evidence="15" id="KW-0472">Membrane</keyword>
<keyword evidence="15" id="KW-1133">Transmembrane helix</keyword>
<keyword evidence="5 14" id="KW-0436">Ligase</keyword>
<dbReference type="InterPro" id="IPR013221">
    <property type="entry name" value="Mur_ligase_cen"/>
</dbReference>
<gene>
    <name evidence="14" type="primary">murC</name>
    <name evidence="19" type="ORF">HU137_07090</name>
</gene>
<comment type="similarity">
    <text evidence="14">Belongs to the MurCDEF family.</text>
</comment>
<feature type="transmembrane region" description="Helical" evidence="15">
    <location>
        <begin position="7"/>
        <end position="26"/>
    </location>
</feature>
<evidence type="ECO:0000256" key="1">
    <source>
        <dbReference type="ARBA" id="ARBA00004496"/>
    </source>
</evidence>
<sequence length="446" mass="50104">MSVLDKTYYYFIGAGGIGMSALARYFKFLDKVVLGYDKTHTELTAELQKEGIDLHFDDDVAKIPNFLTPENTLVVFTPAVPKNHTEYLYFTENGFQVMKRSEVLGEITRSTYGIAVAGTHGKTTTSSILGHILHEAKLESTSFLGGVLENYNSNFLINGNKYTVSEADEFDRSFLRLSPKIGIITSMDADHLDIYGNKEEFEQTFIEFSQKITEKLFVRKGLPIANATTYGVESGAEVDAVNIRIEDGIYHFDLKIKGELIENFELKLPGKHNVENATAAIAVALYLKVPVEEIKKALSKFIGVKRRFNRWDINGKVYIDDYAHHPTELNAVISSVKEMFPGKKVLGVFQPHLFSRTRDFMDGFAESLGYFDELVLLDIYPARELPIEGITSTVLADRISNKQVEVTELSDALEKIKTKDFDVLVTVGAGNIDTLVKPIKNWLNEH</sequence>
<dbReference type="InterPro" id="IPR004101">
    <property type="entry name" value="Mur_ligase_C"/>
</dbReference>
<dbReference type="Pfam" id="PF02875">
    <property type="entry name" value="Mur_ligase_C"/>
    <property type="match status" value="1"/>
</dbReference>
<dbReference type="EC" id="6.3.2.8" evidence="3 14"/>
<dbReference type="GO" id="GO:0051301">
    <property type="term" value="P:cell division"/>
    <property type="evidence" value="ECO:0007669"/>
    <property type="project" value="UniProtKB-KW"/>
</dbReference>
<dbReference type="Pfam" id="PF01225">
    <property type="entry name" value="Mur_ligase"/>
    <property type="match status" value="1"/>
</dbReference>
<keyword evidence="7 14" id="KW-0547">Nucleotide-binding</keyword>
<keyword evidence="12 14" id="KW-0961">Cell wall biogenesis/degradation</keyword>
<evidence type="ECO:0000256" key="10">
    <source>
        <dbReference type="ARBA" id="ARBA00022984"/>
    </source>
</evidence>
<keyword evidence="20" id="KW-1185">Reference proteome</keyword>
<evidence type="ECO:0000256" key="6">
    <source>
        <dbReference type="ARBA" id="ARBA00022618"/>
    </source>
</evidence>
<keyword evidence="9 14" id="KW-0133">Cell shape</keyword>
<keyword evidence="4 14" id="KW-0963">Cytoplasm</keyword>
<feature type="domain" description="Mur ligase central" evidence="18">
    <location>
        <begin position="116"/>
        <end position="284"/>
    </location>
</feature>
<evidence type="ECO:0000256" key="11">
    <source>
        <dbReference type="ARBA" id="ARBA00023306"/>
    </source>
</evidence>
<evidence type="ECO:0000256" key="13">
    <source>
        <dbReference type="ARBA" id="ARBA00047833"/>
    </source>
</evidence>
<dbReference type="GO" id="GO:0008763">
    <property type="term" value="F:UDP-N-acetylmuramate-L-alanine ligase activity"/>
    <property type="evidence" value="ECO:0007669"/>
    <property type="project" value="UniProtKB-UniRule"/>
</dbReference>
<dbReference type="SUPFAM" id="SSF53623">
    <property type="entry name" value="MurD-like peptide ligases, catalytic domain"/>
    <property type="match status" value="1"/>
</dbReference>
<dbReference type="Gene3D" id="3.90.190.20">
    <property type="entry name" value="Mur ligase, C-terminal domain"/>
    <property type="match status" value="1"/>
</dbReference>
<evidence type="ECO:0000256" key="15">
    <source>
        <dbReference type="SAM" id="Phobius"/>
    </source>
</evidence>
<dbReference type="InterPro" id="IPR000713">
    <property type="entry name" value="Mur_ligase_N"/>
</dbReference>
<keyword evidence="10 14" id="KW-0573">Peptidoglycan synthesis</keyword>
<evidence type="ECO:0000313" key="19">
    <source>
        <dbReference type="EMBL" id="MBA5629533.1"/>
    </source>
</evidence>
<comment type="function">
    <text evidence="14">Cell wall formation.</text>
</comment>
<dbReference type="PANTHER" id="PTHR43445:SF3">
    <property type="entry name" value="UDP-N-ACETYLMURAMATE--L-ALANINE LIGASE"/>
    <property type="match status" value="1"/>
</dbReference>
<dbReference type="GO" id="GO:0009252">
    <property type="term" value="P:peptidoglycan biosynthetic process"/>
    <property type="evidence" value="ECO:0007669"/>
    <property type="project" value="UniProtKB-UniRule"/>
</dbReference>
<proteinExistence type="inferred from homology"/>
<keyword evidence="8 14" id="KW-0067">ATP-binding</keyword>
<evidence type="ECO:0000256" key="14">
    <source>
        <dbReference type="HAMAP-Rule" id="MF_00046"/>
    </source>
</evidence>
<dbReference type="PANTHER" id="PTHR43445">
    <property type="entry name" value="UDP-N-ACETYLMURAMATE--L-ALANINE LIGASE-RELATED"/>
    <property type="match status" value="1"/>
</dbReference>
<evidence type="ECO:0000256" key="7">
    <source>
        <dbReference type="ARBA" id="ARBA00022741"/>
    </source>
</evidence>
<dbReference type="HAMAP" id="MF_00046">
    <property type="entry name" value="MurC"/>
    <property type="match status" value="1"/>
</dbReference>
<evidence type="ECO:0000313" key="20">
    <source>
        <dbReference type="Proteomes" id="UP000552241"/>
    </source>
</evidence>
<dbReference type="Gene3D" id="3.40.1190.10">
    <property type="entry name" value="Mur-like, catalytic domain"/>
    <property type="match status" value="1"/>
</dbReference>
<dbReference type="Proteomes" id="UP000552241">
    <property type="component" value="Unassembled WGS sequence"/>
</dbReference>
<keyword evidence="15" id="KW-0812">Transmembrane</keyword>
<dbReference type="GO" id="GO:0071555">
    <property type="term" value="P:cell wall organization"/>
    <property type="evidence" value="ECO:0007669"/>
    <property type="project" value="UniProtKB-KW"/>
</dbReference>
<name>A0A838ZS05_9FLAO</name>
<evidence type="ECO:0000259" key="17">
    <source>
        <dbReference type="Pfam" id="PF02875"/>
    </source>
</evidence>
<evidence type="ECO:0000259" key="18">
    <source>
        <dbReference type="Pfam" id="PF08245"/>
    </source>
</evidence>
<dbReference type="GO" id="GO:0005737">
    <property type="term" value="C:cytoplasm"/>
    <property type="evidence" value="ECO:0007669"/>
    <property type="project" value="UniProtKB-SubCell"/>
</dbReference>
<dbReference type="EMBL" id="JACDZE010000001">
    <property type="protein sequence ID" value="MBA5629533.1"/>
    <property type="molecule type" value="Genomic_DNA"/>
</dbReference>
<dbReference type="UniPathway" id="UPA00219"/>